<dbReference type="PANTHER" id="PTHR47256:SF1">
    <property type="entry name" value="ZN(II)2CYS6 TRANSCRIPTION FACTOR (EUROFUNG)"/>
    <property type="match status" value="1"/>
</dbReference>
<gene>
    <name evidence="3" type="ORF">NW768_008578</name>
</gene>
<dbReference type="EMBL" id="JAOQBH010000013">
    <property type="protein sequence ID" value="KAJ4126957.1"/>
    <property type="molecule type" value="Genomic_DNA"/>
</dbReference>
<keyword evidence="4" id="KW-1185">Reference proteome</keyword>
<evidence type="ECO:0000256" key="1">
    <source>
        <dbReference type="ARBA" id="ARBA00023242"/>
    </source>
</evidence>
<evidence type="ECO:0008006" key="5">
    <source>
        <dbReference type="Google" id="ProtNLM"/>
    </source>
</evidence>
<dbReference type="CDD" id="cd12148">
    <property type="entry name" value="fungal_TF_MHR"/>
    <property type="match status" value="1"/>
</dbReference>
<dbReference type="InterPro" id="IPR053187">
    <property type="entry name" value="Notoamide_regulator"/>
</dbReference>
<dbReference type="InterPro" id="IPR001138">
    <property type="entry name" value="Zn2Cys6_DnaBD"/>
</dbReference>
<evidence type="ECO:0000313" key="3">
    <source>
        <dbReference type="EMBL" id="KAJ4126957.1"/>
    </source>
</evidence>
<organism evidence="3 4">
    <name type="scientific">Fusarium equiseti</name>
    <name type="common">Fusarium scirpi</name>
    <dbReference type="NCBI Taxonomy" id="61235"/>
    <lineage>
        <taxon>Eukaryota</taxon>
        <taxon>Fungi</taxon>
        <taxon>Dikarya</taxon>
        <taxon>Ascomycota</taxon>
        <taxon>Pezizomycotina</taxon>
        <taxon>Sordariomycetes</taxon>
        <taxon>Hypocreomycetidae</taxon>
        <taxon>Hypocreales</taxon>
        <taxon>Nectriaceae</taxon>
        <taxon>Fusarium</taxon>
        <taxon>Fusarium incarnatum-equiseti species complex</taxon>
    </lineage>
</organism>
<evidence type="ECO:0000256" key="2">
    <source>
        <dbReference type="SAM" id="MobiDB-lite"/>
    </source>
</evidence>
<proteinExistence type="predicted"/>
<accession>A0ABQ8R4Y2</accession>
<sequence>MPPQELRPLLPRSNDDPSPPSSTHNLPTRFVIPKRQQVATACGCDGQRPVCFACERTGRSAECVYSTEPTETPNQALKRKYDAADEENSNYHKFTNFLRTATAEDANDILTRLRAGARVDELVRHIESGNLLLELSLTPQTRFRHSAGRLLVIPDLLRIANNPYVTSLVYSIKFDSPLSIAPSLPTSEARALYDAPYSTARMVSSMLDACQPSRWTTVSSDDETLREILRCYFTSNYVFLPFFHKDYFLHDMVRGRQRFCSSLLVNSVLAAGSRAYSRLPYRHQFWNPSLLHYKFLAEARRLRELCADQNSITRIQADMILNLEHGMNGQDNIGCSLCIAAVASAHEMGLFDYHPQDMSHAQKIVRTTTAWALFAWQGLQSYHHEKPPLATSPPTEELPGDPNAFGEIWVKYSAAGEPVPVHFSQTFVVLVQFRSIMNDITESLHAHDTVQQPMTLEVASGYYLRLQEWYRKLPHHLSPYNLIFPAHFDLHMHYWLVIASLFAPLENRDNGRSFGSPEINPKEIVSHARTCLQTLIRLYYISHGDNGYELFTILLAQYIGFSALSNRIIPQDTTDRSIQEINDSDVLICAHVLRGQARMAYLSDAVLRIMNKLAPAELQSRMSNLIAKSEEADMLAMTPPVQGDWPIHIGTALNRDERRLGNLFRAITEADLDNEEDDDSLGDDLE</sequence>
<reference evidence="3" key="1">
    <citation type="submission" date="2022-09" db="EMBL/GenBank/DDBJ databases">
        <title>Fusarium specimens isolated from Avocado Roots.</title>
        <authorList>
            <person name="Stajich J."/>
            <person name="Roper C."/>
            <person name="Heimlech-Rivalta G."/>
        </authorList>
    </citation>
    <scope>NUCLEOTIDE SEQUENCE</scope>
    <source>
        <strain evidence="3">CF00095</strain>
    </source>
</reference>
<comment type="caution">
    <text evidence="3">The sequence shown here is derived from an EMBL/GenBank/DDBJ whole genome shotgun (WGS) entry which is preliminary data.</text>
</comment>
<name>A0ABQ8R4Y2_FUSEQ</name>
<feature type="region of interest" description="Disordered" evidence="2">
    <location>
        <begin position="1"/>
        <end position="27"/>
    </location>
</feature>
<evidence type="ECO:0000313" key="4">
    <source>
        <dbReference type="Proteomes" id="UP001152024"/>
    </source>
</evidence>
<dbReference type="Proteomes" id="UP001152024">
    <property type="component" value="Unassembled WGS sequence"/>
</dbReference>
<protein>
    <recommendedName>
        <fullName evidence="5">Transcription factor domain-containing protein</fullName>
    </recommendedName>
</protein>
<keyword evidence="1" id="KW-0539">Nucleus</keyword>
<dbReference type="CDD" id="cd00067">
    <property type="entry name" value="GAL4"/>
    <property type="match status" value="1"/>
</dbReference>
<dbReference type="PANTHER" id="PTHR47256">
    <property type="entry name" value="ZN(II)2CYS6 TRANSCRIPTION FACTOR (EUROFUNG)-RELATED"/>
    <property type="match status" value="1"/>
</dbReference>